<evidence type="ECO:0000256" key="4">
    <source>
        <dbReference type="ARBA" id="ARBA00023136"/>
    </source>
</evidence>
<comment type="subcellular location">
    <subcellularLocation>
        <location evidence="1">Host membrane</location>
        <topology evidence="1">Multi-pass membrane protein</topology>
    </subcellularLocation>
</comment>
<dbReference type="InterPro" id="IPR006480">
    <property type="entry name" value="Phage_holin_4_1"/>
</dbReference>
<protein>
    <submittedName>
        <fullName evidence="5">Holin</fullName>
    </submittedName>
</protein>
<reference evidence="5" key="1">
    <citation type="journal article" date="2021" name="Proc. Natl. Acad. Sci. U.S.A.">
        <title>A Catalog of Tens of Thousands of Viruses from Human Metagenomes Reveals Hidden Associations with Chronic Diseases.</title>
        <authorList>
            <person name="Tisza M.J."/>
            <person name="Buck C.B."/>
        </authorList>
    </citation>
    <scope>NUCLEOTIDE SEQUENCE</scope>
    <source>
        <strain evidence="5">CtTZV6</strain>
    </source>
</reference>
<sequence length="111" mass="12212">MKIILVALIFNGLDLMTGIVGALRNGEQIKSNKLRDGLFKKVGFIFCYTLGIAINYAETYLTLPFGVDLVPVICTYAIITEVVSIVENISKINSDILPEKLKALIGYKEGE</sequence>
<keyword evidence="3" id="KW-1133">Transmembrane helix</keyword>
<evidence type="ECO:0000256" key="2">
    <source>
        <dbReference type="ARBA" id="ARBA00022692"/>
    </source>
</evidence>
<evidence type="ECO:0000313" key="5">
    <source>
        <dbReference type="EMBL" id="DAD92064.1"/>
    </source>
</evidence>
<evidence type="ECO:0000256" key="1">
    <source>
        <dbReference type="ARBA" id="ARBA00004301"/>
    </source>
</evidence>
<accession>A0A8S5NCV7</accession>
<evidence type="ECO:0000256" key="3">
    <source>
        <dbReference type="ARBA" id="ARBA00022989"/>
    </source>
</evidence>
<dbReference type="Pfam" id="PF05105">
    <property type="entry name" value="Phage_holin_4_1"/>
    <property type="match status" value="1"/>
</dbReference>
<keyword evidence="4" id="KW-0472">Membrane</keyword>
<dbReference type="EMBL" id="BK015127">
    <property type="protein sequence ID" value="DAD92064.1"/>
    <property type="molecule type" value="Genomic_DNA"/>
</dbReference>
<organism evidence="5">
    <name type="scientific">Podoviridae sp. ctTZV6</name>
    <dbReference type="NCBI Taxonomy" id="2826556"/>
    <lineage>
        <taxon>Viruses</taxon>
        <taxon>Duplodnaviria</taxon>
        <taxon>Heunggongvirae</taxon>
        <taxon>Uroviricota</taxon>
        <taxon>Caudoviricetes</taxon>
    </lineage>
</organism>
<name>A0A8S5NCV7_9CAUD</name>
<proteinExistence type="predicted"/>
<dbReference type="GO" id="GO:0033644">
    <property type="term" value="C:host cell membrane"/>
    <property type="evidence" value="ECO:0007669"/>
    <property type="project" value="UniProtKB-SubCell"/>
</dbReference>
<keyword evidence="2" id="KW-0812">Transmembrane</keyword>